<dbReference type="AlphaFoldDB" id="A0A7G9W8J1"/>
<accession>A0A7G9W8J1</accession>
<keyword evidence="4 9" id="KW-0812">Transmembrane</keyword>
<evidence type="ECO:0000313" key="13">
    <source>
        <dbReference type="Proteomes" id="UP000516160"/>
    </source>
</evidence>
<dbReference type="CDD" id="cd20070">
    <property type="entry name" value="5TM_YidC_Alb3"/>
    <property type="match status" value="1"/>
</dbReference>
<dbReference type="PANTHER" id="PTHR12428">
    <property type="entry name" value="OXA1"/>
    <property type="match status" value="1"/>
</dbReference>
<keyword evidence="5" id="KW-0653">Protein transport</keyword>
<sequence>MNFIGQILFNLLSFFYDITNSYGIAIVLLTLVFRFVTFPLNLKQIKSTKAMNALVPERKKLEEKYKNDKQKLNEEMMQLYQKHKINPLAGCLPMLIQFPVFIAMFNVVKNFPKEMSDVAGFSSVFLGIDLASIGRQLGVIGFILPALAGITTYLQTKQSMADNPQAAQGGMGAMTSIMPVMITYFSYIQPAGLALYWLLGNIFSIGQHHLLSKHVVKLPEKQGEA</sequence>
<dbReference type="NCBIfam" id="TIGR03592">
    <property type="entry name" value="yidC_oxa1_cterm"/>
    <property type="match status" value="1"/>
</dbReference>
<comment type="similarity">
    <text evidence="9">Belongs to the OXA1/ALB3/YidC family.</text>
</comment>
<proteinExistence type="inferred from homology"/>
<evidence type="ECO:0000256" key="4">
    <source>
        <dbReference type="ARBA" id="ARBA00022692"/>
    </source>
</evidence>
<gene>
    <name evidence="12" type="ORF">HYG86_09600</name>
</gene>
<feature type="transmembrane region" description="Helical" evidence="10">
    <location>
        <begin position="85"/>
        <end position="108"/>
    </location>
</feature>
<dbReference type="InterPro" id="IPR001708">
    <property type="entry name" value="YidC/ALB3/OXA1/COX18"/>
</dbReference>
<evidence type="ECO:0000256" key="2">
    <source>
        <dbReference type="ARBA" id="ARBA00022448"/>
    </source>
</evidence>
<evidence type="ECO:0000256" key="10">
    <source>
        <dbReference type="SAM" id="Phobius"/>
    </source>
</evidence>
<protein>
    <submittedName>
        <fullName evidence="12">Membrane protein insertase YidC</fullName>
    </submittedName>
</protein>
<keyword evidence="6 10" id="KW-1133">Transmembrane helix</keyword>
<dbReference type="Pfam" id="PF02096">
    <property type="entry name" value="60KD_IMP"/>
    <property type="match status" value="1"/>
</dbReference>
<dbReference type="InterPro" id="IPR028055">
    <property type="entry name" value="YidC/Oxa/ALB_C"/>
</dbReference>
<dbReference type="GO" id="GO:0015031">
    <property type="term" value="P:protein transport"/>
    <property type="evidence" value="ECO:0007669"/>
    <property type="project" value="UniProtKB-KW"/>
</dbReference>
<dbReference type="Proteomes" id="UP000516160">
    <property type="component" value="Chromosome"/>
</dbReference>
<dbReference type="InterPro" id="IPR047196">
    <property type="entry name" value="YidC_ALB_C"/>
</dbReference>
<feature type="transmembrane region" description="Helical" evidence="10">
    <location>
        <begin position="166"/>
        <end position="187"/>
    </location>
</feature>
<dbReference type="PANTHER" id="PTHR12428:SF65">
    <property type="entry name" value="CYTOCHROME C OXIDASE ASSEMBLY PROTEIN COX18, MITOCHONDRIAL"/>
    <property type="match status" value="1"/>
</dbReference>
<evidence type="ECO:0000256" key="8">
    <source>
        <dbReference type="ARBA" id="ARBA00023186"/>
    </source>
</evidence>
<dbReference type="EMBL" id="CP058559">
    <property type="protein sequence ID" value="QNO15003.1"/>
    <property type="molecule type" value="Genomic_DNA"/>
</dbReference>
<reference evidence="12 13" key="1">
    <citation type="submission" date="2020-07" db="EMBL/GenBank/DDBJ databases">
        <title>Alkalicella. sp. LB2 genome.</title>
        <authorList>
            <person name="Postec A."/>
            <person name="Quemeneur M."/>
        </authorList>
    </citation>
    <scope>NUCLEOTIDE SEQUENCE [LARGE SCALE GENOMIC DNA]</scope>
    <source>
        <strain evidence="12 13">LB2</strain>
    </source>
</reference>
<keyword evidence="3" id="KW-1003">Cell membrane</keyword>
<keyword evidence="8" id="KW-0143">Chaperone</keyword>
<evidence type="ECO:0000259" key="11">
    <source>
        <dbReference type="Pfam" id="PF02096"/>
    </source>
</evidence>
<feature type="domain" description="Membrane insertase YidC/Oxa/ALB C-terminal" evidence="11">
    <location>
        <begin position="22"/>
        <end position="212"/>
    </location>
</feature>
<evidence type="ECO:0000256" key="9">
    <source>
        <dbReference type="RuleBase" id="RU003945"/>
    </source>
</evidence>
<keyword evidence="13" id="KW-1185">Reference proteome</keyword>
<evidence type="ECO:0000256" key="3">
    <source>
        <dbReference type="ARBA" id="ARBA00022475"/>
    </source>
</evidence>
<dbReference type="KEGG" id="acae:HYG86_09600"/>
<keyword evidence="2" id="KW-0813">Transport</keyword>
<evidence type="ECO:0000256" key="7">
    <source>
        <dbReference type="ARBA" id="ARBA00023136"/>
    </source>
</evidence>
<organism evidence="12 13">
    <name type="scientific">Alkalicella caledoniensis</name>
    <dbReference type="NCBI Taxonomy" id="2731377"/>
    <lineage>
        <taxon>Bacteria</taxon>
        <taxon>Bacillati</taxon>
        <taxon>Bacillota</taxon>
        <taxon>Clostridia</taxon>
        <taxon>Eubacteriales</taxon>
        <taxon>Proteinivoracaceae</taxon>
        <taxon>Alkalicella</taxon>
    </lineage>
</organism>
<keyword evidence="7 10" id="KW-0472">Membrane</keyword>
<evidence type="ECO:0000256" key="6">
    <source>
        <dbReference type="ARBA" id="ARBA00022989"/>
    </source>
</evidence>
<comment type="subcellular location">
    <subcellularLocation>
        <location evidence="1">Cell membrane</location>
        <topology evidence="1">Multi-pass membrane protein</topology>
    </subcellularLocation>
    <subcellularLocation>
        <location evidence="9">Membrane</location>
        <topology evidence="9">Multi-pass membrane protein</topology>
    </subcellularLocation>
</comment>
<feature type="transmembrane region" description="Helical" evidence="10">
    <location>
        <begin position="133"/>
        <end position="154"/>
    </location>
</feature>
<dbReference type="PRINTS" id="PR01900">
    <property type="entry name" value="YIDCPROTEIN"/>
</dbReference>
<feature type="transmembrane region" description="Helical" evidence="10">
    <location>
        <begin position="20"/>
        <end position="42"/>
    </location>
</feature>
<dbReference type="GO" id="GO:0051205">
    <property type="term" value="P:protein insertion into membrane"/>
    <property type="evidence" value="ECO:0007669"/>
    <property type="project" value="TreeGrafter"/>
</dbReference>
<dbReference type="GO" id="GO:0032977">
    <property type="term" value="F:membrane insertase activity"/>
    <property type="evidence" value="ECO:0007669"/>
    <property type="project" value="InterPro"/>
</dbReference>
<dbReference type="GO" id="GO:0005886">
    <property type="term" value="C:plasma membrane"/>
    <property type="evidence" value="ECO:0007669"/>
    <property type="project" value="UniProtKB-SubCell"/>
</dbReference>
<name>A0A7G9W8J1_ALKCA</name>
<dbReference type="RefSeq" id="WP_213165367.1">
    <property type="nucleotide sequence ID" value="NZ_CP058559.1"/>
</dbReference>
<evidence type="ECO:0000256" key="1">
    <source>
        <dbReference type="ARBA" id="ARBA00004651"/>
    </source>
</evidence>
<evidence type="ECO:0000313" key="12">
    <source>
        <dbReference type="EMBL" id="QNO15003.1"/>
    </source>
</evidence>
<evidence type="ECO:0000256" key="5">
    <source>
        <dbReference type="ARBA" id="ARBA00022927"/>
    </source>
</evidence>